<feature type="compositionally biased region" description="Basic and acidic residues" evidence="1">
    <location>
        <begin position="14"/>
        <end position="23"/>
    </location>
</feature>
<evidence type="ECO:0000313" key="2">
    <source>
        <dbReference type="EMBL" id="KYB28075.1"/>
    </source>
</evidence>
<evidence type="ECO:0000256" key="1">
    <source>
        <dbReference type="SAM" id="MobiDB-lite"/>
    </source>
</evidence>
<protein>
    <submittedName>
        <fullName evidence="2">Uncharacterized protein</fullName>
    </submittedName>
</protein>
<dbReference type="Proteomes" id="UP000007266">
    <property type="component" value="Linkage group 4"/>
</dbReference>
<reference evidence="2 3" key="1">
    <citation type="journal article" date="2008" name="Nature">
        <title>The genome of the model beetle and pest Tribolium castaneum.</title>
        <authorList>
            <consortium name="Tribolium Genome Sequencing Consortium"/>
            <person name="Richards S."/>
            <person name="Gibbs R.A."/>
            <person name="Weinstock G.M."/>
            <person name="Brown S.J."/>
            <person name="Denell R."/>
            <person name="Beeman R.W."/>
            <person name="Gibbs R."/>
            <person name="Beeman R.W."/>
            <person name="Brown S.J."/>
            <person name="Bucher G."/>
            <person name="Friedrich M."/>
            <person name="Grimmelikhuijzen C.J."/>
            <person name="Klingler M."/>
            <person name="Lorenzen M."/>
            <person name="Richards S."/>
            <person name="Roth S."/>
            <person name="Schroder R."/>
            <person name="Tautz D."/>
            <person name="Zdobnov E.M."/>
            <person name="Muzny D."/>
            <person name="Gibbs R.A."/>
            <person name="Weinstock G.M."/>
            <person name="Attaway T."/>
            <person name="Bell S."/>
            <person name="Buhay C.J."/>
            <person name="Chandrabose M.N."/>
            <person name="Chavez D."/>
            <person name="Clerk-Blankenburg K.P."/>
            <person name="Cree A."/>
            <person name="Dao M."/>
            <person name="Davis C."/>
            <person name="Chacko J."/>
            <person name="Dinh H."/>
            <person name="Dugan-Rocha S."/>
            <person name="Fowler G."/>
            <person name="Garner T.T."/>
            <person name="Garnes J."/>
            <person name="Gnirke A."/>
            <person name="Hawes A."/>
            <person name="Hernandez J."/>
            <person name="Hines S."/>
            <person name="Holder M."/>
            <person name="Hume J."/>
            <person name="Jhangiani S.N."/>
            <person name="Joshi V."/>
            <person name="Khan Z.M."/>
            <person name="Jackson L."/>
            <person name="Kovar C."/>
            <person name="Kowis A."/>
            <person name="Lee S."/>
            <person name="Lewis L.R."/>
            <person name="Margolis J."/>
            <person name="Morgan M."/>
            <person name="Nazareth L.V."/>
            <person name="Nguyen N."/>
            <person name="Okwuonu G."/>
            <person name="Parker D."/>
            <person name="Richards S."/>
            <person name="Ruiz S.J."/>
            <person name="Santibanez J."/>
            <person name="Savard J."/>
            <person name="Scherer S.E."/>
            <person name="Schneider B."/>
            <person name="Sodergren E."/>
            <person name="Tautz D."/>
            <person name="Vattahil S."/>
            <person name="Villasana D."/>
            <person name="White C.S."/>
            <person name="Wright R."/>
            <person name="Park Y."/>
            <person name="Beeman R.W."/>
            <person name="Lord J."/>
            <person name="Oppert B."/>
            <person name="Lorenzen M."/>
            <person name="Brown S."/>
            <person name="Wang L."/>
            <person name="Savard J."/>
            <person name="Tautz D."/>
            <person name="Richards S."/>
            <person name="Weinstock G."/>
            <person name="Gibbs R.A."/>
            <person name="Liu Y."/>
            <person name="Worley K."/>
            <person name="Weinstock G."/>
            <person name="Elsik C.G."/>
            <person name="Reese J.T."/>
            <person name="Elhaik E."/>
            <person name="Landan G."/>
            <person name="Graur D."/>
            <person name="Arensburger P."/>
            <person name="Atkinson P."/>
            <person name="Beeman R.W."/>
            <person name="Beidler J."/>
            <person name="Brown S.J."/>
            <person name="Demuth J.P."/>
            <person name="Drury D.W."/>
            <person name="Du Y.Z."/>
            <person name="Fujiwara H."/>
            <person name="Lorenzen M."/>
            <person name="Maselli V."/>
            <person name="Osanai M."/>
            <person name="Park Y."/>
            <person name="Robertson H.M."/>
            <person name="Tu Z."/>
            <person name="Wang J.J."/>
            <person name="Wang S."/>
            <person name="Richards S."/>
            <person name="Song H."/>
            <person name="Zhang L."/>
            <person name="Sodergren E."/>
            <person name="Werner D."/>
            <person name="Stanke M."/>
            <person name="Morgenstern B."/>
            <person name="Solovyev V."/>
            <person name="Kosarev P."/>
            <person name="Brown G."/>
            <person name="Chen H.C."/>
            <person name="Ermolaeva O."/>
            <person name="Hlavina W."/>
            <person name="Kapustin Y."/>
            <person name="Kiryutin B."/>
            <person name="Kitts P."/>
            <person name="Maglott D."/>
            <person name="Pruitt K."/>
            <person name="Sapojnikov V."/>
            <person name="Souvorov A."/>
            <person name="Mackey A.J."/>
            <person name="Waterhouse R.M."/>
            <person name="Wyder S."/>
            <person name="Zdobnov E.M."/>
            <person name="Zdobnov E.M."/>
            <person name="Wyder S."/>
            <person name="Kriventseva E.V."/>
            <person name="Kadowaki T."/>
            <person name="Bork P."/>
            <person name="Aranda M."/>
            <person name="Bao R."/>
            <person name="Beermann A."/>
            <person name="Berns N."/>
            <person name="Bolognesi R."/>
            <person name="Bonneton F."/>
            <person name="Bopp D."/>
            <person name="Brown S.J."/>
            <person name="Bucher G."/>
            <person name="Butts T."/>
            <person name="Chaumot A."/>
            <person name="Denell R.E."/>
            <person name="Ferrier D.E."/>
            <person name="Friedrich M."/>
            <person name="Gordon C.M."/>
            <person name="Jindra M."/>
            <person name="Klingler M."/>
            <person name="Lan Q."/>
            <person name="Lattorff H.M."/>
            <person name="Laudet V."/>
            <person name="von Levetsow C."/>
            <person name="Liu Z."/>
            <person name="Lutz R."/>
            <person name="Lynch J.A."/>
            <person name="da Fonseca R.N."/>
            <person name="Posnien N."/>
            <person name="Reuter R."/>
            <person name="Roth S."/>
            <person name="Savard J."/>
            <person name="Schinko J.B."/>
            <person name="Schmitt C."/>
            <person name="Schoppmeier M."/>
            <person name="Schroder R."/>
            <person name="Shippy T.D."/>
            <person name="Simonnet F."/>
            <person name="Marques-Souza H."/>
            <person name="Tautz D."/>
            <person name="Tomoyasu Y."/>
            <person name="Trauner J."/>
            <person name="Van der Zee M."/>
            <person name="Vervoort M."/>
            <person name="Wittkopp N."/>
            <person name="Wimmer E.A."/>
            <person name="Yang X."/>
            <person name="Jones A.K."/>
            <person name="Sattelle D.B."/>
            <person name="Ebert P.R."/>
            <person name="Nelson D."/>
            <person name="Scott J.G."/>
            <person name="Beeman R.W."/>
            <person name="Muthukrishnan S."/>
            <person name="Kramer K.J."/>
            <person name="Arakane Y."/>
            <person name="Beeman R.W."/>
            <person name="Zhu Q."/>
            <person name="Hogenkamp D."/>
            <person name="Dixit R."/>
            <person name="Oppert B."/>
            <person name="Jiang H."/>
            <person name="Zou Z."/>
            <person name="Marshall J."/>
            <person name="Elpidina E."/>
            <person name="Vinokurov K."/>
            <person name="Oppert C."/>
            <person name="Zou Z."/>
            <person name="Evans J."/>
            <person name="Lu Z."/>
            <person name="Zhao P."/>
            <person name="Sumathipala N."/>
            <person name="Altincicek B."/>
            <person name="Vilcinskas A."/>
            <person name="Williams M."/>
            <person name="Hultmark D."/>
            <person name="Hetru C."/>
            <person name="Jiang H."/>
            <person name="Grimmelikhuijzen C.J."/>
            <person name="Hauser F."/>
            <person name="Cazzamali G."/>
            <person name="Williamson M."/>
            <person name="Park Y."/>
            <person name="Li B."/>
            <person name="Tanaka Y."/>
            <person name="Predel R."/>
            <person name="Neupert S."/>
            <person name="Schachtner J."/>
            <person name="Verleyen P."/>
            <person name="Raible F."/>
            <person name="Bork P."/>
            <person name="Friedrich M."/>
            <person name="Walden K.K."/>
            <person name="Robertson H.M."/>
            <person name="Angeli S."/>
            <person name="Foret S."/>
            <person name="Bucher G."/>
            <person name="Schuetz S."/>
            <person name="Maleszka R."/>
            <person name="Wimmer E.A."/>
            <person name="Beeman R.W."/>
            <person name="Lorenzen M."/>
            <person name="Tomoyasu Y."/>
            <person name="Miller S.C."/>
            <person name="Grossmann D."/>
            <person name="Bucher G."/>
        </authorList>
    </citation>
    <scope>NUCLEOTIDE SEQUENCE [LARGE SCALE GENOMIC DNA]</scope>
    <source>
        <strain evidence="2 3">Georgia GA2</strain>
    </source>
</reference>
<reference evidence="2 3" key="2">
    <citation type="journal article" date="2010" name="Nucleic Acids Res.">
        <title>BeetleBase in 2010: revisions to provide comprehensive genomic information for Tribolium castaneum.</title>
        <authorList>
            <person name="Kim H.S."/>
            <person name="Murphy T."/>
            <person name="Xia J."/>
            <person name="Caragea D."/>
            <person name="Park Y."/>
            <person name="Beeman R.W."/>
            <person name="Lorenzen M.D."/>
            <person name="Butcher S."/>
            <person name="Manak J.R."/>
            <person name="Brown S.J."/>
        </authorList>
    </citation>
    <scope>GENOME REANNOTATION</scope>
    <source>
        <strain evidence="2 3">Georgia GA2</strain>
    </source>
</reference>
<feature type="compositionally biased region" description="Pro residues" evidence="1">
    <location>
        <begin position="24"/>
        <end position="34"/>
    </location>
</feature>
<dbReference type="InParanoid" id="A0A139WJU7"/>
<organism evidence="2 3">
    <name type="scientific">Tribolium castaneum</name>
    <name type="common">Red flour beetle</name>
    <dbReference type="NCBI Taxonomy" id="7070"/>
    <lineage>
        <taxon>Eukaryota</taxon>
        <taxon>Metazoa</taxon>
        <taxon>Ecdysozoa</taxon>
        <taxon>Arthropoda</taxon>
        <taxon>Hexapoda</taxon>
        <taxon>Insecta</taxon>
        <taxon>Pterygota</taxon>
        <taxon>Neoptera</taxon>
        <taxon>Endopterygota</taxon>
        <taxon>Coleoptera</taxon>
        <taxon>Polyphaga</taxon>
        <taxon>Cucujiformia</taxon>
        <taxon>Tenebrionidae</taxon>
        <taxon>Tenebrionidae incertae sedis</taxon>
        <taxon>Tribolium</taxon>
    </lineage>
</organism>
<dbReference type="AlphaFoldDB" id="A0A139WJU7"/>
<keyword evidence="3" id="KW-1185">Reference proteome</keyword>
<name>A0A139WJU7_TRICA</name>
<accession>A0A139WJU7</accession>
<dbReference type="EMBL" id="KQ971338">
    <property type="protein sequence ID" value="KYB28075.1"/>
    <property type="molecule type" value="Genomic_DNA"/>
</dbReference>
<evidence type="ECO:0000313" key="3">
    <source>
        <dbReference type="Proteomes" id="UP000007266"/>
    </source>
</evidence>
<feature type="region of interest" description="Disordered" evidence="1">
    <location>
        <begin position="14"/>
        <end position="34"/>
    </location>
</feature>
<sequence>MLLCLLVVASYGETKKEAEDVKPSEPPTPIRKGD</sequence>
<proteinExistence type="predicted"/>
<gene>
    <name evidence="2" type="primary">AUGUSTUS-3.0.2_32866</name>
    <name evidence="2" type="ORF">TcasGA2_TC032866</name>
</gene>